<dbReference type="Proteomes" id="UP000055048">
    <property type="component" value="Unassembled WGS sequence"/>
</dbReference>
<comment type="caution">
    <text evidence="1">The sequence shown here is derived from an EMBL/GenBank/DDBJ whole genome shotgun (WGS) entry which is preliminary data.</text>
</comment>
<organism evidence="1 2">
    <name type="scientific">Trichinella murrelli</name>
    <dbReference type="NCBI Taxonomy" id="144512"/>
    <lineage>
        <taxon>Eukaryota</taxon>
        <taxon>Metazoa</taxon>
        <taxon>Ecdysozoa</taxon>
        <taxon>Nematoda</taxon>
        <taxon>Enoplea</taxon>
        <taxon>Dorylaimia</taxon>
        <taxon>Trichinellida</taxon>
        <taxon>Trichinellidae</taxon>
        <taxon>Trichinella</taxon>
    </lineage>
</organism>
<accession>A0A0V0U9F5</accession>
<dbReference type="EMBL" id="JYDJ01000035">
    <property type="protein sequence ID" value="KRX47988.1"/>
    <property type="molecule type" value="Genomic_DNA"/>
</dbReference>
<proteinExistence type="predicted"/>
<gene>
    <name evidence="1" type="ORF">T05_9427</name>
</gene>
<name>A0A0V0U9F5_9BILA</name>
<dbReference type="AlphaFoldDB" id="A0A0V0U9F5"/>
<keyword evidence="2" id="KW-1185">Reference proteome</keyword>
<protein>
    <submittedName>
        <fullName evidence="1">Uncharacterized protein</fullName>
    </submittedName>
</protein>
<evidence type="ECO:0000313" key="1">
    <source>
        <dbReference type="EMBL" id="KRX47988.1"/>
    </source>
</evidence>
<reference evidence="1 2" key="1">
    <citation type="submission" date="2015-01" db="EMBL/GenBank/DDBJ databases">
        <title>Evolution of Trichinella species and genotypes.</title>
        <authorList>
            <person name="Korhonen P.K."/>
            <person name="Edoardo P."/>
            <person name="Giuseppe L.R."/>
            <person name="Gasser R.B."/>
        </authorList>
    </citation>
    <scope>NUCLEOTIDE SEQUENCE [LARGE SCALE GENOMIC DNA]</scope>
    <source>
        <strain evidence="1">ISS417</strain>
    </source>
</reference>
<evidence type="ECO:0000313" key="2">
    <source>
        <dbReference type="Proteomes" id="UP000055048"/>
    </source>
</evidence>
<sequence length="60" mass="7464">MLFKQKYQFLQSFKYFTFSFDIAVSNKTKSQLHFPKYYFNNFVYSETYATNEQREFVMKL</sequence>